<gene>
    <name evidence="1" type="ORF">OUZ56_017142</name>
</gene>
<evidence type="ECO:0000313" key="1">
    <source>
        <dbReference type="EMBL" id="KAK4027980.1"/>
    </source>
</evidence>
<comment type="caution">
    <text evidence="1">The sequence shown here is derived from an EMBL/GenBank/DDBJ whole genome shotgun (WGS) entry which is preliminary data.</text>
</comment>
<organism evidence="1 2">
    <name type="scientific">Daphnia magna</name>
    <dbReference type="NCBI Taxonomy" id="35525"/>
    <lineage>
        <taxon>Eukaryota</taxon>
        <taxon>Metazoa</taxon>
        <taxon>Ecdysozoa</taxon>
        <taxon>Arthropoda</taxon>
        <taxon>Crustacea</taxon>
        <taxon>Branchiopoda</taxon>
        <taxon>Diplostraca</taxon>
        <taxon>Cladocera</taxon>
        <taxon>Anomopoda</taxon>
        <taxon>Daphniidae</taxon>
        <taxon>Daphnia</taxon>
    </lineage>
</organism>
<reference evidence="1 2" key="1">
    <citation type="journal article" date="2023" name="Nucleic Acids Res.">
        <title>The hologenome of Daphnia magna reveals possible DNA methylation and microbiome-mediated evolution of the host genome.</title>
        <authorList>
            <person name="Chaturvedi A."/>
            <person name="Li X."/>
            <person name="Dhandapani V."/>
            <person name="Marshall H."/>
            <person name="Kissane S."/>
            <person name="Cuenca-Cambronero M."/>
            <person name="Asole G."/>
            <person name="Calvet F."/>
            <person name="Ruiz-Romero M."/>
            <person name="Marangio P."/>
            <person name="Guigo R."/>
            <person name="Rago D."/>
            <person name="Mirbahai L."/>
            <person name="Eastwood N."/>
            <person name="Colbourne J.K."/>
            <person name="Zhou J."/>
            <person name="Mallon E."/>
            <person name="Orsini L."/>
        </authorList>
    </citation>
    <scope>NUCLEOTIDE SEQUENCE [LARGE SCALE GENOMIC DNA]</scope>
    <source>
        <strain evidence="1">LRV0_1</strain>
    </source>
</reference>
<name>A0ABR0AS96_9CRUS</name>
<dbReference type="EMBL" id="JAOYFB010000038">
    <property type="protein sequence ID" value="KAK4027980.1"/>
    <property type="molecule type" value="Genomic_DNA"/>
</dbReference>
<evidence type="ECO:0000313" key="2">
    <source>
        <dbReference type="Proteomes" id="UP001234178"/>
    </source>
</evidence>
<sequence>MKLKPSSEHDVKNDGYEKFTRHIVRKMACFDSDVFRKHSSAESYLLQQTEIPINIKICFWDSLNSVKVSTDYLNSNEVHFGVKESKSAFQYTSQLLFISQNFSMRTHRSSWFPGCFALSNSGQNSSLNTSMISLGKLSTRQMDPTPPVVENQAHT</sequence>
<dbReference type="Proteomes" id="UP001234178">
    <property type="component" value="Unassembled WGS sequence"/>
</dbReference>
<keyword evidence="2" id="KW-1185">Reference proteome</keyword>
<accession>A0ABR0AS96</accession>
<proteinExistence type="predicted"/>
<protein>
    <submittedName>
        <fullName evidence="1">Uncharacterized protein</fullName>
    </submittedName>
</protein>